<keyword evidence="8" id="KW-0408">Iron</keyword>
<dbReference type="InterPro" id="IPR012910">
    <property type="entry name" value="Plug_dom"/>
</dbReference>
<comment type="subcellular location">
    <subcellularLocation>
        <location evidence="1 14">Cell outer membrane</location>
        <topology evidence="1 14">Multi-pass membrane protein</topology>
    </subcellularLocation>
</comment>
<dbReference type="GO" id="GO:0009279">
    <property type="term" value="C:cell outer membrane"/>
    <property type="evidence" value="ECO:0007669"/>
    <property type="project" value="UniProtKB-SubCell"/>
</dbReference>
<dbReference type="Pfam" id="PF07715">
    <property type="entry name" value="Plug"/>
    <property type="match status" value="1"/>
</dbReference>
<dbReference type="Gene3D" id="3.55.50.30">
    <property type="match status" value="1"/>
</dbReference>
<feature type="domain" description="Secretin/TonB short N-terminal" evidence="17">
    <location>
        <begin position="71"/>
        <end position="122"/>
    </location>
</feature>
<sequence length="804" mass="87732">MATRHNPHTTFLPRCQRSVLSTAMACALLAGVAQAQAATTQPAASAHRLSLNIPAQPLRQALLVFSQQTGQNVLLDGNVDTTLRSTSVVGSYSAEDGLARLLQGSGFNFARTDAATLYLLPSETQGADREVTLAPTQVQYQLAADSQSRSYQARPASSTTRLGLSNRETPQAISSVTREQLDDFKLNSVKDALRNAPTVTVEQFETDRTAFTSRGFTIDNFEYDGMGMPFSSGVMLGDQDLAEFEQIDVLHGANGLMSGAGNPSATVNFVRKRPTDTFQARVGTSIGAWDSRRADVDVSGPLSNSGNVRGRFIYAHDKGNSYLDRYSHELNVMAGLLDVDLSDADTLTVGFSEQKSDANGSTWGALPMADYQGNPIHYSSRSASIGQPWTYWNIHTQRAFAELAHDFGEGWQGKVTVTGVNQHQDTQMLYAIPFTADDVFAYINRTTSTEHQLTGEAQLSGPFALLGRQHELTLGANYGRSRHDERGYYRNSSGSELVSLADALAGAVVKPPLTYTDELNTQHFTDRQKSLYAGARFSLADNLHWIAGARMLSADGEGMGYGSAHDTRVHGKVTPYTGLVYDLNGQWSLYASWTEIFKPQYLRSSAGGVIEPLEGKSTEVGIKGSLLEDRLTVSAALFKTEQQNVAVTTGEIINGQYAYRGEDNKSHGVELEASGEAMPGLDLAAGYTYVHIEDDDGNKTRRYVPSHSLRGSVTYRLPSLPQARIGTRVQWQSATQADGNSRVRQQAYALADLMGSYEFDEHWSASLNLNNVFDRKYLLSLYQSAGSTNYGAPRNLTASVTWKY</sequence>
<protein>
    <submittedName>
        <fullName evidence="18">TonB-dependent siderophore receptor</fullName>
    </submittedName>
</protein>
<keyword evidence="11 14" id="KW-0472">Membrane</keyword>
<keyword evidence="5" id="KW-0410">Iron transport</keyword>
<dbReference type="Pfam" id="PF00593">
    <property type="entry name" value="TonB_dep_Rec_b-barrel"/>
    <property type="match status" value="1"/>
</dbReference>
<evidence type="ECO:0000256" key="7">
    <source>
        <dbReference type="ARBA" id="ARBA00022729"/>
    </source>
</evidence>
<evidence type="ECO:0000256" key="4">
    <source>
        <dbReference type="ARBA" id="ARBA00022452"/>
    </source>
</evidence>
<evidence type="ECO:0000256" key="8">
    <source>
        <dbReference type="ARBA" id="ARBA00023004"/>
    </source>
</evidence>
<dbReference type="AlphaFoldDB" id="A0AAJ5WIW0"/>
<keyword evidence="7 16" id="KW-0732">Signal</keyword>
<evidence type="ECO:0000313" key="19">
    <source>
        <dbReference type="Proteomes" id="UP001216329"/>
    </source>
</evidence>
<evidence type="ECO:0000256" key="14">
    <source>
        <dbReference type="PROSITE-ProRule" id="PRU01360"/>
    </source>
</evidence>
<evidence type="ECO:0000256" key="9">
    <source>
        <dbReference type="ARBA" id="ARBA00023065"/>
    </source>
</evidence>
<dbReference type="Gene3D" id="2.170.130.10">
    <property type="entry name" value="TonB-dependent receptor, plug domain"/>
    <property type="match status" value="1"/>
</dbReference>
<dbReference type="InterPro" id="IPR010105">
    <property type="entry name" value="TonB_sidphr_rcpt"/>
</dbReference>
<keyword evidence="6 14" id="KW-0812">Transmembrane</keyword>
<keyword evidence="4 14" id="KW-1134">Transmembrane beta strand</keyword>
<evidence type="ECO:0000256" key="11">
    <source>
        <dbReference type="ARBA" id="ARBA00023136"/>
    </source>
</evidence>
<comment type="similarity">
    <text evidence="2 14 15">Belongs to the TonB-dependent receptor family.</text>
</comment>
<evidence type="ECO:0000256" key="12">
    <source>
        <dbReference type="ARBA" id="ARBA00023170"/>
    </source>
</evidence>
<dbReference type="InterPro" id="IPR039426">
    <property type="entry name" value="TonB-dep_rcpt-like"/>
</dbReference>
<evidence type="ECO:0000256" key="5">
    <source>
        <dbReference type="ARBA" id="ARBA00022496"/>
    </source>
</evidence>
<keyword evidence="12 18" id="KW-0675">Receptor</keyword>
<dbReference type="InterPro" id="IPR000531">
    <property type="entry name" value="Beta-barrel_TonB"/>
</dbReference>
<dbReference type="GO" id="GO:0015344">
    <property type="term" value="F:siderophore uptake transmembrane transporter activity"/>
    <property type="evidence" value="ECO:0007669"/>
    <property type="project" value="TreeGrafter"/>
</dbReference>
<dbReference type="PROSITE" id="PS52016">
    <property type="entry name" value="TONB_DEPENDENT_REC_3"/>
    <property type="match status" value="1"/>
</dbReference>
<dbReference type="InterPro" id="IPR036942">
    <property type="entry name" value="Beta-barrel_TonB_sf"/>
</dbReference>
<dbReference type="InterPro" id="IPR037066">
    <property type="entry name" value="Plug_dom_sf"/>
</dbReference>
<accession>A0AAJ5WIW0</accession>
<dbReference type="Gene3D" id="2.40.170.20">
    <property type="entry name" value="TonB-dependent receptor, beta-barrel domain"/>
    <property type="match status" value="1"/>
</dbReference>
<evidence type="ECO:0000256" key="6">
    <source>
        <dbReference type="ARBA" id="ARBA00022692"/>
    </source>
</evidence>
<keyword evidence="10 15" id="KW-0798">TonB box</keyword>
<dbReference type="FunFam" id="2.170.130.10:FF:000010">
    <property type="entry name" value="Ferripyoverdine receptor"/>
    <property type="match status" value="1"/>
</dbReference>
<evidence type="ECO:0000313" key="18">
    <source>
        <dbReference type="EMBL" id="WEK32681.1"/>
    </source>
</evidence>
<keyword evidence="3 14" id="KW-0813">Transport</keyword>
<evidence type="ECO:0000256" key="13">
    <source>
        <dbReference type="ARBA" id="ARBA00023237"/>
    </source>
</evidence>
<dbReference type="GO" id="GO:0038023">
    <property type="term" value="F:signaling receptor activity"/>
    <property type="evidence" value="ECO:0007669"/>
    <property type="project" value="InterPro"/>
</dbReference>
<dbReference type="Proteomes" id="UP001216329">
    <property type="component" value="Chromosome"/>
</dbReference>
<keyword evidence="9" id="KW-0406">Ion transport</keyword>
<proteinExistence type="inferred from homology"/>
<dbReference type="NCBIfam" id="TIGR01783">
    <property type="entry name" value="TonB-siderophor"/>
    <property type="match status" value="1"/>
</dbReference>
<dbReference type="GO" id="GO:0015891">
    <property type="term" value="P:siderophore transport"/>
    <property type="evidence" value="ECO:0007669"/>
    <property type="project" value="InterPro"/>
</dbReference>
<evidence type="ECO:0000256" key="10">
    <source>
        <dbReference type="ARBA" id="ARBA00023077"/>
    </source>
</evidence>
<dbReference type="InterPro" id="IPR011662">
    <property type="entry name" value="Secretin/TonB_short_N"/>
</dbReference>
<evidence type="ECO:0000256" key="2">
    <source>
        <dbReference type="ARBA" id="ARBA00009810"/>
    </source>
</evidence>
<evidence type="ECO:0000259" key="17">
    <source>
        <dbReference type="SMART" id="SM00965"/>
    </source>
</evidence>
<evidence type="ECO:0000256" key="15">
    <source>
        <dbReference type="RuleBase" id="RU003357"/>
    </source>
</evidence>
<dbReference type="EMBL" id="CP119325">
    <property type="protein sequence ID" value="WEK32681.1"/>
    <property type="molecule type" value="Genomic_DNA"/>
</dbReference>
<feature type="chain" id="PRO_5042556791" evidence="16">
    <location>
        <begin position="38"/>
        <end position="804"/>
    </location>
</feature>
<evidence type="ECO:0000256" key="1">
    <source>
        <dbReference type="ARBA" id="ARBA00004571"/>
    </source>
</evidence>
<evidence type="ECO:0000256" key="3">
    <source>
        <dbReference type="ARBA" id="ARBA00022448"/>
    </source>
</evidence>
<evidence type="ECO:0000256" key="16">
    <source>
        <dbReference type="SAM" id="SignalP"/>
    </source>
</evidence>
<organism evidence="18 19">
    <name type="scientific">Candidatus Pseudomonas phytovorans</name>
    <dbReference type="NCBI Taxonomy" id="3121377"/>
    <lineage>
        <taxon>Bacteria</taxon>
        <taxon>Pseudomonadati</taxon>
        <taxon>Pseudomonadota</taxon>
        <taxon>Gammaproteobacteria</taxon>
        <taxon>Pseudomonadales</taxon>
        <taxon>Pseudomonadaceae</taxon>
        <taxon>Pseudomonas</taxon>
    </lineage>
</organism>
<gene>
    <name evidence="18" type="ORF">P0Y58_10960</name>
</gene>
<keyword evidence="13 14" id="KW-0998">Cell outer membrane</keyword>
<feature type="signal peptide" evidence="16">
    <location>
        <begin position="1"/>
        <end position="37"/>
    </location>
</feature>
<dbReference type="PANTHER" id="PTHR32552:SF74">
    <property type="entry name" value="HYDROXAMATE SIDEROPHORE RECEPTOR FHUE"/>
    <property type="match status" value="1"/>
</dbReference>
<dbReference type="SMART" id="SM00965">
    <property type="entry name" value="STN"/>
    <property type="match status" value="1"/>
</dbReference>
<dbReference type="SUPFAM" id="SSF56935">
    <property type="entry name" value="Porins"/>
    <property type="match status" value="1"/>
</dbReference>
<reference evidence="18" key="1">
    <citation type="submission" date="2023-03" db="EMBL/GenBank/DDBJ databases">
        <title>Andean soil-derived lignocellulolytic bacterial consortium as a source of novel taxa and putative plastic-active enzymes.</title>
        <authorList>
            <person name="Diaz-Garcia L."/>
            <person name="Chuvochina M."/>
            <person name="Feuerriegel G."/>
            <person name="Bunk B."/>
            <person name="Sproer C."/>
            <person name="Streit W.R."/>
            <person name="Rodriguez L.M."/>
            <person name="Overmann J."/>
            <person name="Jimenez D.J."/>
        </authorList>
    </citation>
    <scope>NUCLEOTIDE SEQUENCE</scope>
    <source>
        <strain evidence="18">MAG 876</strain>
    </source>
</reference>
<dbReference type="CDD" id="cd01347">
    <property type="entry name" value="ligand_gated_channel"/>
    <property type="match status" value="1"/>
</dbReference>
<dbReference type="PANTHER" id="PTHR32552">
    <property type="entry name" value="FERRICHROME IRON RECEPTOR-RELATED"/>
    <property type="match status" value="1"/>
</dbReference>
<name>A0AAJ5WIW0_9PSED</name>